<reference evidence="2" key="2">
    <citation type="submission" date="2020-09" db="EMBL/GenBank/DDBJ databases">
        <authorList>
            <person name="Sun Q."/>
            <person name="Zhou Y."/>
        </authorList>
    </citation>
    <scope>NUCLEOTIDE SEQUENCE</scope>
    <source>
        <strain evidence="2">CGMCC 1.10749</strain>
    </source>
</reference>
<protein>
    <submittedName>
        <fullName evidence="2">Uncharacterized protein</fullName>
    </submittedName>
</protein>
<evidence type="ECO:0000256" key="1">
    <source>
        <dbReference type="SAM" id="MobiDB-lite"/>
    </source>
</evidence>
<dbReference type="EMBL" id="BMEA01000002">
    <property type="protein sequence ID" value="GGB81968.1"/>
    <property type="molecule type" value="Genomic_DNA"/>
</dbReference>
<gene>
    <name evidence="2" type="ORF">GCM10011314_21950</name>
</gene>
<feature type="region of interest" description="Disordered" evidence="1">
    <location>
        <begin position="55"/>
        <end position="74"/>
    </location>
</feature>
<proteinExistence type="predicted"/>
<evidence type="ECO:0000313" key="3">
    <source>
        <dbReference type="Proteomes" id="UP000628079"/>
    </source>
</evidence>
<comment type="caution">
    <text evidence="2">The sequence shown here is derived from an EMBL/GenBank/DDBJ whole genome shotgun (WGS) entry which is preliminary data.</text>
</comment>
<name>A0A8H9KSP0_9MICO</name>
<evidence type="ECO:0000313" key="2">
    <source>
        <dbReference type="EMBL" id="GGB81968.1"/>
    </source>
</evidence>
<dbReference type="Proteomes" id="UP000628079">
    <property type="component" value="Unassembled WGS sequence"/>
</dbReference>
<organism evidence="2 3">
    <name type="scientific">Knoellia flava</name>
    <dbReference type="NCBI Taxonomy" id="913969"/>
    <lineage>
        <taxon>Bacteria</taxon>
        <taxon>Bacillati</taxon>
        <taxon>Actinomycetota</taxon>
        <taxon>Actinomycetes</taxon>
        <taxon>Micrococcales</taxon>
        <taxon>Intrasporangiaceae</taxon>
        <taxon>Knoellia</taxon>
    </lineage>
</organism>
<dbReference type="AlphaFoldDB" id="A0A8H9KSP0"/>
<accession>A0A8H9KSP0</accession>
<feature type="compositionally biased region" description="Basic residues" evidence="1">
    <location>
        <begin position="62"/>
        <end position="73"/>
    </location>
</feature>
<feature type="region of interest" description="Disordered" evidence="1">
    <location>
        <begin position="106"/>
        <end position="136"/>
    </location>
</feature>
<dbReference type="Gene3D" id="1.10.357.10">
    <property type="entry name" value="Tetracycline Repressor, domain 2"/>
    <property type="match status" value="1"/>
</dbReference>
<sequence length="136" mass="15115">MSCGYVTGREDMLDAVVDRLVNELSVGPGEQMRPTDGWQAFLQWMAHEVRNLARDHPTLSRAPHRHPRRRGSGRRFAACASCSKSSTDSLLVASVATWVTSQPSCVFGRSSPRTTRRPSSEAALETLERMDQNLSQ</sequence>
<reference evidence="2" key="1">
    <citation type="journal article" date="2014" name="Int. J. Syst. Evol. Microbiol.">
        <title>Complete genome sequence of Corynebacterium casei LMG S-19264T (=DSM 44701T), isolated from a smear-ripened cheese.</title>
        <authorList>
            <consortium name="US DOE Joint Genome Institute (JGI-PGF)"/>
            <person name="Walter F."/>
            <person name="Albersmeier A."/>
            <person name="Kalinowski J."/>
            <person name="Ruckert C."/>
        </authorList>
    </citation>
    <scope>NUCLEOTIDE SEQUENCE</scope>
    <source>
        <strain evidence="2">CGMCC 1.10749</strain>
    </source>
</reference>
<feature type="compositionally biased region" description="Basic and acidic residues" evidence="1">
    <location>
        <begin position="126"/>
        <end position="136"/>
    </location>
</feature>